<dbReference type="Gene3D" id="3.40.30.10">
    <property type="entry name" value="Glutaredoxin"/>
    <property type="match status" value="1"/>
</dbReference>
<protein>
    <submittedName>
        <fullName evidence="8">DsbE family thiol:disulfide interchange protein</fullName>
    </submittedName>
    <submittedName>
        <fullName evidence="7">Thiol:disulfide interchange protein DsbE</fullName>
    </submittedName>
</protein>
<dbReference type="EMBL" id="LKHV02000001">
    <property type="protein sequence ID" value="MCS5709432.1"/>
    <property type="molecule type" value="Genomic_DNA"/>
</dbReference>
<dbReference type="OrthoDB" id="9799347at2"/>
<dbReference type="GO" id="GO:0016209">
    <property type="term" value="F:antioxidant activity"/>
    <property type="evidence" value="ECO:0007669"/>
    <property type="project" value="InterPro"/>
</dbReference>
<dbReference type="InterPro" id="IPR013766">
    <property type="entry name" value="Thioredoxin_domain"/>
</dbReference>
<evidence type="ECO:0000313" key="8">
    <source>
        <dbReference type="EMBL" id="MCS5709432.1"/>
    </source>
</evidence>
<dbReference type="GO" id="GO:0030288">
    <property type="term" value="C:outer membrane-bounded periplasmic space"/>
    <property type="evidence" value="ECO:0007669"/>
    <property type="project" value="InterPro"/>
</dbReference>
<dbReference type="InterPro" id="IPR050553">
    <property type="entry name" value="Thioredoxin_ResA/DsbE_sf"/>
</dbReference>
<keyword evidence="4" id="KW-0676">Redox-active center</keyword>
<dbReference type="InterPro" id="IPR036249">
    <property type="entry name" value="Thioredoxin-like_sf"/>
</dbReference>
<evidence type="ECO:0000256" key="2">
    <source>
        <dbReference type="ARBA" id="ARBA00022748"/>
    </source>
</evidence>
<evidence type="ECO:0000313" key="9">
    <source>
        <dbReference type="Proteomes" id="UP000051494"/>
    </source>
</evidence>
<feature type="transmembrane region" description="Helical" evidence="5">
    <location>
        <begin position="21"/>
        <end position="39"/>
    </location>
</feature>
<evidence type="ECO:0000256" key="4">
    <source>
        <dbReference type="ARBA" id="ARBA00023284"/>
    </source>
</evidence>
<dbReference type="PANTHER" id="PTHR42852:SF6">
    <property type="entry name" value="THIOL:DISULFIDE INTERCHANGE PROTEIN DSBE"/>
    <property type="match status" value="1"/>
</dbReference>
<organism evidence="7">
    <name type="scientific">Candidatus Berkiella cookevillensis</name>
    <dbReference type="NCBI Taxonomy" id="437022"/>
    <lineage>
        <taxon>Bacteria</taxon>
        <taxon>Pseudomonadati</taxon>
        <taxon>Pseudomonadota</taxon>
        <taxon>Gammaproteobacteria</taxon>
        <taxon>Candidatus Berkiellales</taxon>
        <taxon>Candidatus Berkiellaceae</taxon>
        <taxon>Candidatus Berkiella</taxon>
    </lineage>
</organism>
<gene>
    <name evidence="7" type="primary">dsbE</name>
    <name evidence="7" type="ORF">CC99x_01077</name>
    <name evidence="8" type="ORF">CC99x_011020</name>
</gene>
<dbReference type="InterPro" id="IPR004799">
    <property type="entry name" value="Periplasmic_diS_OxRdtase_DsbE"/>
</dbReference>
<evidence type="ECO:0000256" key="3">
    <source>
        <dbReference type="ARBA" id="ARBA00023157"/>
    </source>
</evidence>
<dbReference type="InterPro" id="IPR000866">
    <property type="entry name" value="AhpC/TSA"/>
</dbReference>
<feature type="domain" description="Thioredoxin" evidence="6">
    <location>
        <begin position="49"/>
        <end position="190"/>
    </location>
</feature>
<dbReference type="Proteomes" id="UP000051494">
    <property type="component" value="Unassembled WGS sequence"/>
</dbReference>
<reference evidence="8" key="2">
    <citation type="journal article" date="2016" name="Genome Announc.">
        <title>Draft Genome Sequences of Two Novel Amoeba-Resistant Intranuclear Bacteria, 'Candidatus Berkiella cookevillensis' and 'Candidatus Berkiella aquae'.</title>
        <authorList>
            <person name="Mehari Y.T."/>
            <person name="Arivett B.A."/>
            <person name="Farone A.L."/>
            <person name="Gunderson J.H."/>
            <person name="Farone M.B."/>
        </authorList>
    </citation>
    <scope>NUCLEOTIDE SEQUENCE</scope>
    <source>
        <strain evidence="8">CC99</strain>
    </source>
</reference>
<dbReference type="SUPFAM" id="SSF52833">
    <property type="entry name" value="Thioredoxin-like"/>
    <property type="match status" value="1"/>
</dbReference>
<dbReference type="GO" id="GO:0015036">
    <property type="term" value="F:disulfide oxidoreductase activity"/>
    <property type="evidence" value="ECO:0007669"/>
    <property type="project" value="InterPro"/>
</dbReference>
<dbReference type="PROSITE" id="PS51352">
    <property type="entry name" value="THIOREDOXIN_2"/>
    <property type="match status" value="1"/>
</dbReference>
<dbReference type="PANTHER" id="PTHR42852">
    <property type="entry name" value="THIOL:DISULFIDE INTERCHANGE PROTEIN DSBE"/>
    <property type="match status" value="1"/>
</dbReference>
<comment type="caution">
    <text evidence="7">The sequence shown here is derived from an EMBL/GenBank/DDBJ whole genome shotgun (WGS) entry which is preliminary data.</text>
</comment>
<keyword evidence="2" id="KW-0201">Cytochrome c-type biogenesis</keyword>
<comment type="subcellular location">
    <subcellularLocation>
        <location evidence="1">Cell envelope</location>
    </subcellularLocation>
</comment>
<dbReference type="GO" id="GO:0017004">
    <property type="term" value="P:cytochrome complex assembly"/>
    <property type="evidence" value="ECO:0007669"/>
    <property type="project" value="UniProtKB-KW"/>
</dbReference>
<name>A0A0Q9YPA0_9GAMM</name>
<dbReference type="EMBL" id="LKHV01000004">
    <property type="protein sequence ID" value="KRG19082.1"/>
    <property type="molecule type" value="Genomic_DNA"/>
</dbReference>
<evidence type="ECO:0000256" key="5">
    <source>
        <dbReference type="SAM" id="Phobius"/>
    </source>
</evidence>
<reference evidence="8" key="3">
    <citation type="submission" date="2021-06" db="EMBL/GenBank/DDBJ databases">
        <title>Genomic Description and Analysis of Intracellular Bacteria, Candidatus Berkiella cookevillensis and Candidatus Berkiella aquae.</title>
        <authorList>
            <person name="Kidane D.T."/>
            <person name="Mehari Y.T."/>
            <person name="Rice F.C."/>
            <person name="Arivett B.A."/>
            <person name="Farone A.L."/>
            <person name="Berk S.G."/>
            <person name="Farone M.B."/>
        </authorList>
    </citation>
    <scope>NUCLEOTIDE SEQUENCE</scope>
    <source>
        <strain evidence="8">CC99</strain>
    </source>
</reference>
<keyword evidence="9" id="KW-1185">Reference proteome</keyword>
<keyword evidence="3" id="KW-1015">Disulfide bond</keyword>
<evidence type="ECO:0000256" key="1">
    <source>
        <dbReference type="ARBA" id="ARBA00004196"/>
    </source>
</evidence>
<dbReference type="Pfam" id="PF00578">
    <property type="entry name" value="AhpC-TSA"/>
    <property type="match status" value="1"/>
</dbReference>
<dbReference type="RefSeq" id="WP_057624192.1">
    <property type="nucleotide sequence ID" value="NZ_LKHV02000001.1"/>
</dbReference>
<proteinExistence type="predicted"/>
<evidence type="ECO:0000259" key="6">
    <source>
        <dbReference type="PROSITE" id="PS51352"/>
    </source>
</evidence>
<accession>A0A0Q9YPA0</accession>
<keyword evidence="5" id="KW-0472">Membrane</keyword>
<dbReference type="AlphaFoldDB" id="A0A0Q9YPA0"/>
<keyword evidence="5" id="KW-1133">Transmembrane helix</keyword>
<dbReference type="STRING" id="437022.CC99x_01077"/>
<evidence type="ECO:0000313" key="7">
    <source>
        <dbReference type="EMBL" id="KRG19082.1"/>
    </source>
</evidence>
<dbReference type="NCBIfam" id="TIGR00385">
    <property type="entry name" value="dsbE"/>
    <property type="match status" value="1"/>
</dbReference>
<sequence length="200" mass="23131">MKEIEAMMSEPKKKRFLQGNLWLVWLLFIILVIFLAKGLRLNPNLLPSQMIDKPFPVFNLKSVHDKKMIQNSDILGKPCLVHVWATWCGVCLDEHQELINIQNKWHPTIYSVSYKDQPERVLKWLSDNGDPYKLHINDNMGRLALDLGVYGTPETYVLDGNGVIKFRYVGGLNTNRFEKEILPIIQQLETQMAVKNQQVG</sequence>
<keyword evidence="5" id="KW-0812">Transmembrane</keyword>
<reference evidence="7" key="1">
    <citation type="submission" date="2015-09" db="EMBL/GenBank/DDBJ databases">
        <title>Draft Genome Sequences of Two Novel Amoeba-resistant Intranuclear Bacteria, Candidatus Berkiella cookevillensis and Candidatus Berkiella aquae.</title>
        <authorList>
            <person name="Mehari Y.T."/>
            <person name="Arivett B.A."/>
            <person name="Farone A.L."/>
            <person name="Gunderson J.H."/>
            <person name="Farone M.B."/>
        </authorList>
    </citation>
    <scope>NUCLEOTIDE SEQUENCE [LARGE SCALE GENOMIC DNA]</scope>
    <source>
        <strain evidence="7">CC99</strain>
    </source>
</reference>